<accession>A0A2Z6NLN3</accession>
<dbReference type="EMBL" id="DF973434">
    <property type="protein sequence ID" value="GAU30737.1"/>
    <property type="molecule type" value="Genomic_DNA"/>
</dbReference>
<organism evidence="1 2">
    <name type="scientific">Trifolium subterraneum</name>
    <name type="common">Subterranean clover</name>
    <dbReference type="NCBI Taxonomy" id="3900"/>
    <lineage>
        <taxon>Eukaryota</taxon>
        <taxon>Viridiplantae</taxon>
        <taxon>Streptophyta</taxon>
        <taxon>Embryophyta</taxon>
        <taxon>Tracheophyta</taxon>
        <taxon>Spermatophyta</taxon>
        <taxon>Magnoliopsida</taxon>
        <taxon>eudicotyledons</taxon>
        <taxon>Gunneridae</taxon>
        <taxon>Pentapetalae</taxon>
        <taxon>rosids</taxon>
        <taxon>fabids</taxon>
        <taxon>Fabales</taxon>
        <taxon>Fabaceae</taxon>
        <taxon>Papilionoideae</taxon>
        <taxon>50 kb inversion clade</taxon>
        <taxon>NPAAA clade</taxon>
        <taxon>Hologalegina</taxon>
        <taxon>IRL clade</taxon>
        <taxon>Trifolieae</taxon>
        <taxon>Trifolium</taxon>
    </lineage>
</organism>
<reference evidence="2" key="1">
    <citation type="journal article" date="2017" name="Front. Plant Sci.">
        <title>Climate Clever Clovers: New Paradigm to Reduce the Environmental Footprint of Ruminants by Breeding Low Methanogenic Forages Utilizing Haplotype Variation.</title>
        <authorList>
            <person name="Kaur P."/>
            <person name="Appels R."/>
            <person name="Bayer P.E."/>
            <person name="Keeble-Gagnere G."/>
            <person name="Wang J."/>
            <person name="Hirakawa H."/>
            <person name="Shirasawa K."/>
            <person name="Vercoe P."/>
            <person name="Stefanova K."/>
            <person name="Durmic Z."/>
            <person name="Nichols P."/>
            <person name="Revell C."/>
            <person name="Isobe S.N."/>
            <person name="Edwards D."/>
            <person name="Erskine W."/>
        </authorList>
    </citation>
    <scope>NUCLEOTIDE SEQUENCE [LARGE SCALE GENOMIC DNA]</scope>
    <source>
        <strain evidence="2">cv. Daliak</strain>
    </source>
</reference>
<evidence type="ECO:0000313" key="1">
    <source>
        <dbReference type="EMBL" id="GAU30737.1"/>
    </source>
</evidence>
<evidence type="ECO:0008006" key="3">
    <source>
        <dbReference type="Google" id="ProtNLM"/>
    </source>
</evidence>
<dbReference type="AlphaFoldDB" id="A0A2Z6NLN3"/>
<proteinExistence type="predicted"/>
<dbReference type="OrthoDB" id="1431023at2759"/>
<keyword evidence="2" id="KW-1185">Reference proteome</keyword>
<dbReference type="Proteomes" id="UP000242715">
    <property type="component" value="Unassembled WGS sequence"/>
</dbReference>
<sequence>MLQGYAEIDPSFITQYFNQLRKKWLIYNNQGAFNTIEFNKSYENPIISIGWTKLAESFQLPNNVEIELSYYGKNLFEVIAVKEASLPTTINPFHSRSIHPRLTKTFDFILNIGQIDCAELLLPPALGNYLQHNDYQQLLLCGDNNKKATVQNWLT</sequence>
<evidence type="ECO:0000313" key="2">
    <source>
        <dbReference type="Proteomes" id="UP000242715"/>
    </source>
</evidence>
<protein>
    <recommendedName>
        <fullName evidence="3">TF-B3 domain-containing protein</fullName>
    </recommendedName>
</protein>
<name>A0A2Z6NLN3_TRISU</name>
<gene>
    <name evidence="1" type="ORF">TSUD_145340</name>
</gene>